<evidence type="ECO:0000256" key="4">
    <source>
        <dbReference type="ARBA" id="ARBA00022692"/>
    </source>
</evidence>
<reference evidence="10 11" key="1">
    <citation type="submission" date="2017-12" db="EMBL/GenBank/DDBJ databases">
        <authorList>
            <person name="Paulsen S."/>
            <person name="Gram L.K."/>
        </authorList>
    </citation>
    <scope>NUCLEOTIDE SEQUENCE [LARGE SCALE GENOMIC DNA]</scope>
    <source>
        <strain evidence="10 11">S2897</strain>
    </source>
</reference>
<dbReference type="EMBL" id="PNCG01000854">
    <property type="protein sequence ID" value="TMP71224.1"/>
    <property type="molecule type" value="Genomic_DNA"/>
</dbReference>
<protein>
    <submittedName>
        <fullName evidence="10">Monovalent cation/H+ antiporter subunit D</fullName>
    </submittedName>
</protein>
<evidence type="ECO:0000256" key="6">
    <source>
        <dbReference type="ARBA" id="ARBA00023136"/>
    </source>
</evidence>
<dbReference type="GO" id="GO:0005886">
    <property type="term" value="C:plasma membrane"/>
    <property type="evidence" value="ECO:0007669"/>
    <property type="project" value="UniProtKB-SubCell"/>
</dbReference>
<comment type="similarity">
    <text evidence="2">Belongs to the CPA3 antiporters (TC 2.A.63) subunit D family.</text>
</comment>
<evidence type="ECO:0000256" key="7">
    <source>
        <dbReference type="RuleBase" id="RU000320"/>
    </source>
</evidence>
<dbReference type="Pfam" id="PF00361">
    <property type="entry name" value="Proton_antipo_M"/>
    <property type="match status" value="1"/>
</dbReference>
<evidence type="ECO:0000313" key="10">
    <source>
        <dbReference type="EMBL" id="TMP71224.1"/>
    </source>
</evidence>
<evidence type="ECO:0000256" key="8">
    <source>
        <dbReference type="SAM" id="Phobius"/>
    </source>
</evidence>
<dbReference type="Proteomes" id="UP000305874">
    <property type="component" value="Unassembled WGS sequence"/>
</dbReference>
<feature type="transmembrane region" description="Helical" evidence="8">
    <location>
        <begin position="62"/>
        <end position="90"/>
    </location>
</feature>
<feature type="domain" description="NADH:quinone oxidoreductase/Mrp antiporter transmembrane" evidence="9">
    <location>
        <begin position="7"/>
        <end position="98"/>
    </location>
</feature>
<comment type="caution">
    <text evidence="10">The sequence shown here is derived from an EMBL/GenBank/DDBJ whole genome shotgun (WGS) entry which is preliminary data.</text>
</comment>
<organism evidence="10 11">
    <name type="scientific">Pseudoalteromonas ruthenica</name>
    <dbReference type="NCBI Taxonomy" id="151081"/>
    <lineage>
        <taxon>Bacteria</taxon>
        <taxon>Pseudomonadati</taxon>
        <taxon>Pseudomonadota</taxon>
        <taxon>Gammaproteobacteria</taxon>
        <taxon>Alteromonadales</taxon>
        <taxon>Pseudoalteromonadaceae</taxon>
        <taxon>Pseudoalteromonas</taxon>
    </lineage>
</organism>
<keyword evidence="6 8" id="KW-0472">Membrane</keyword>
<evidence type="ECO:0000256" key="5">
    <source>
        <dbReference type="ARBA" id="ARBA00022989"/>
    </source>
</evidence>
<evidence type="ECO:0000313" key="11">
    <source>
        <dbReference type="Proteomes" id="UP000305874"/>
    </source>
</evidence>
<evidence type="ECO:0000259" key="9">
    <source>
        <dbReference type="Pfam" id="PF00361"/>
    </source>
</evidence>
<dbReference type="InterPro" id="IPR001750">
    <property type="entry name" value="ND/Mrp_TM"/>
</dbReference>
<proteinExistence type="inferred from homology"/>
<name>A0A5S3YFN5_9GAMM</name>
<keyword evidence="5 8" id="KW-1133">Transmembrane helix</keyword>
<feature type="non-terminal residue" evidence="10">
    <location>
        <position position="103"/>
    </location>
</feature>
<evidence type="ECO:0000256" key="2">
    <source>
        <dbReference type="ARBA" id="ARBA00005346"/>
    </source>
</evidence>
<comment type="subcellular location">
    <subcellularLocation>
        <location evidence="1">Cell membrane</location>
        <topology evidence="1">Multi-pass membrane protein</topology>
    </subcellularLocation>
    <subcellularLocation>
        <location evidence="7">Membrane</location>
        <topology evidence="7">Multi-pass membrane protein</topology>
    </subcellularLocation>
</comment>
<feature type="non-terminal residue" evidence="10">
    <location>
        <position position="1"/>
    </location>
</feature>
<sequence>SVGTLVPLVAVQTVEASAAAIYYLDHSTMVTAALFILADLIGKQRGKVADRLTVGRPVTQPVLLGFGFVIAAVAAIGMPPLSGFIAKIWLLKATFNSEYGVVF</sequence>
<accession>A0A5S3YFN5</accession>
<dbReference type="PANTHER" id="PTHR42703:SF1">
    <property type="entry name" value="NA(+)_H(+) ANTIPORTER SUBUNIT D1"/>
    <property type="match status" value="1"/>
</dbReference>
<reference evidence="11" key="2">
    <citation type="submission" date="2019-06" db="EMBL/GenBank/DDBJ databases">
        <title>Co-occurence of chitin degradation, pigmentation and bioactivity in marine Pseudoalteromonas.</title>
        <authorList>
            <person name="Sonnenschein E.C."/>
            <person name="Bech P.K."/>
        </authorList>
    </citation>
    <scope>NUCLEOTIDE SEQUENCE [LARGE SCALE GENOMIC DNA]</scope>
    <source>
        <strain evidence="11">S2897</strain>
    </source>
</reference>
<dbReference type="InterPro" id="IPR050586">
    <property type="entry name" value="CPA3_Na-H_Antiporter_D"/>
</dbReference>
<dbReference type="RefSeq" id="WP_283241115.1">
    <property type="nucleotide sequence ID" value="NZ_PNCG01000854.1"/>
</dbReference>
<evidence type="ECO:0000256" key="1">
    <source>
        <dbReference type="ARBA" id="ARBA00004651"/>
    </source>
</evidence>
<keyword evidence="3" id="KW-1003">Cell membrane</keyword>
<gene>
    <name evidence="10" type="ORF">CWC05_22830</name>
</gene>
<dbReference type="PANTHER" id="PTHR42703">
    <property type="entry name" value="NADH DEHYDROGENASE"/>
    <property type="match status" value="1"/>
</dbReference>
<feature type="transmembrane region" description="Helical" evidence="8">
    <location>
        <begin position="20"/>
        <end position="41"/>
    </location>
</feature>
<keyword evidence="4 7" id="KW-0812">Transmembrane</keyword>
<dbReference type="AlphaFoldDB" id="A0A5S3YFN5"/>
<evidence type="ECO:0000256" key="3">
    <source>
        <dbReference type="ARBA" id="ARBA00022475"/>
    </source>
</evidence>